<keyword evidence="9 16" id="KW-0418">Kinase</keyword>
<dbReference type="Pfam" id="PF14689">
    <property type="entry name" value="SPOB_a"/>
    <property type="match status" value="1"/>
</dbReference>
<evidence type="ECO:0000256" key="5">
    <source>
        <dbReference type="ARBA" id="ARBA00022553"/>
    </source>
</evidence>
<feature type="transmembrane region" description="Helical" evidence="14">
    <location>
        <begin position="145"/>
        <end position="164"/>
    </location>
</feature>
<dbReference type="InterPro" id="IPR016120">
    <property type="entry name" value="Sig_transdc_His_kin_SpoOB"/>
</dbReference>
<dbReference type="Pfam" id="PF17203">
    <property type="entry name" value="sCache_3_2"/>
    <property type="match status" value="1"/>
</dbReference>
<evidence type="ECO:0000256" key="6">
    <source>
        <dbReference type="ARBA" id="ARBA00022679"/>
    </source>
</evidence>
<evidence type="ECO:0000256" key="1">
    <source>
        <dbReference type="ARBA" id="ARBA00000085"/>
    </source>
</evidence>
<name>A0A3A9K269_9BACI</name>
<keyword evidence="8" id="KW-0547">Nucleotide-binding</keyword>
<dbReference type="InterPro" id="IPR003594">
    <property type="entry name" value="HATPase_dom"/>
</dbReference>
<dbReference type="SMART" id="SM00387">
    <property type="entry name" value="HATPase_c"/>
    <property type="match status" value="1"/>
</dbReference>
<organism evidence="16 17">
    <name type="scientific">Salipaludibacillus neizhouensis</name>
    <dbReference type="NCBI Taxonomy" id="885475"/>
    <lineage>
        <taxon>Bacteria</taxon>
        <taxon>Bacillati</taxon>
        <taxon>Bacillota</taxon>
        <taxon>Bacilli</taxon>
        <taxon>Bacillales</taxon>
        <taxon>Bacillaceae</taxon>
    </lineage>
</organism>
<keyword evidence="13 14" id="KW-0472">Membrane</keyword>
<comment type="subcellular location">
    <subcellularLocation>
        <location evidence="2">Cell membrane</location>
        <topology evidence="2">Multi-pass membrane protein</topology>
    </subcellularLocation>
</comment>
<dbReference type="PROSITE" id="PS50109">
    <property type="entry name" value="HIS_KIN"/>
    <property type="match status" value="1"/>
</dbReference>
<keyword evidence="4" id="KW-1003">Cell membrane</keyword>
<evidence type="ECO:0000256" key="11">
    <source>
        <dbReference type="ARBA" id="ARBA00022989"/>
    </source>
</evidence>
<dbReference type="AlphaFoldDB" id="A0A3A9K269"/>
<evidence type="ECO:0000256" key="8">
    <source>
        <dbReference type="ARBA" id="ARBA00022741"/>
    </source>
</evidence>
<dbReference type="OrthoDB" id="9792686at2"/>
<evidence type="ECO:0000256" key="14">
    <source>
        <dbReference type="SAM" id="Phobius"/>
    </source>
</evidence>
<accession>A0A3A9K269</accession>
<evidence type="ECO:0000256" key="4">
    <source>
        <dbReference type="ARBA" id="ARBA00022475"/>
    </source>
</evidence>
<dbReference type="SUPFAM" id="SSF103190">
    <property type="entry name" value="Sensory domain-like"/>
    <property type="match status" value="1"/>
</dbReference>
<dbReference type="PRINTS" id="PR00344">
    <property type="entry name" value="BCTRLSENSOR"/>
</dbReference>
<dbReference type="GO" id="GO:0005524">
    <property type="term" value="F:ATP binding"/>
    <property type="evidence" value="ECO:0007669"/>
    <property type="project" value="UniProtKB-KW"/>
</dbReference>
<reference evidence="16 17" key="1">
    <citation type="submission" date="2017-10" db="EMBL/GenBank/DDBJ databases">
        <title>Bacillus sp. nov., a halophilic bacterium isolated from a Keqin Lake.</title>
        <authorList>
            <person name="Wang H."/>
        </authorList>
    </citation>
    <scope>NUCLEOTIDE SEQUENCE [LARGE SCALE GENOMIC DNA]</scope>
    <source>
        <strain evidence="16 17">KCTC 13187</strain>
    </source>
</reference>
<dbReference type="InterPro" id="IPR036890">
    <property type="entry name" value="HATPase_C_sf"/>
</dbReference>
<keyword evidence="5" id="KW-0597">Phosphoprotein</keyword>
<dbReference type="PANTHER" id="PTHR43547">
    <property type="entry name" value="TWO-COMPONENT HISTIDINE KINASE"/>
    <property type="match status" value="1"/>
</dbReference>
<evidence type="ECO:0000256" key="10">
    <source>
        <dbReference type="ARBA" id="ARBA00022840"/>
    </source>
</evidence>
<evidence type="ECO:0000256" key="12">
    <source>
        <dbReference type="ARBA" id="ARBA00023012"/>
    </source>
</evidence>
<dbReference type="InterPro" id="IPR000014">
    <property type="entry name" value="PAS"/>
</dbReference>
<dbReference type="Pfam" id="PF02518">
    <property type="entry name" value="HATPase_c"/>
    <property type="match status" value="1"/>
</dbReference>
<evidence type="ECO:0000259" key="15">
    <source>
        <dbReference type="PROSITE" id="PS50109"/>
    </source>
</evidence>
<keyword evidence="6" id="KW-0808">Transferase</keyword>
<evidence type="ECO:0000256" key="9">
    <source>
        <dbReference type="ARBA" id="ARBA00022777"/>
    </source>
</evidence>
<protein>
    <recommendedName>
        <fullName evidence="3">histidine kinase</fullName>
        <ecNumber evidence="3">2.7.13.3</ecNumber>
    </recommendedName>
</protein>
<evidence type="ECO:0000313" key="16">
    <source>
        <dbReference type="EMBL" id="RKL65020.1"/>
    </source>
</evidence>
<gene>
    <name evidence="16" type="ORF">CR203_23075</name>
</gene>
<dbReference type="SMART" id="SM00091">
    <property type="entry name" value="PAS"/>
    <property type="match status" value="1"/>
</dbReference>
<dbReference type="InterPro" id="IPR005467">
    <property type="entry name" value="His_kinase_dom"/>
</dbReference>
<dbReference type="SUPFAM" id="SSF55874">
    <property type="entry name" value="ATPase domain of HSP90 chaperone/DNA topoisomerase II/histidine kinase"/>
    <property type="match status" value="1"/>
</dbReference>
<dbReference type="InterPro" id="IPR033463">
    <property type="entry name" value="sCache_3"/>
</dbReference>
<dbReference type="Proteomes" id="UP000281498">
    <property type="component" value="Unassembled WGS sequence"/>
</dbReference>
<dbReference type="GO" id="GO:0005886">
    <property type="term" value="C:plasma membrane"/>
    <property type="evidence" value="ECO:0007669"/>
    <property type="project" value="UniProtKB-SubCell"/>
</dbReference>
<evidence type="ECO:0000256" key="7">
    <source>
        <dbReference type="ARBA" id="ARBA00022692"/>
    </source>
</evidence>
<dbReference type="PANTHER" id="PTHR43547:SF10">
    <property type="entry name" value="SENSOR HISTIDINE KINASE DCUS"/>
    <property type="match status" value="1"/>
</dbReference>
<feature type="domain" description="Histidine kinase" evidence="15">
    <location>
        <begin position="308"/>
        <end position="502"/>
    </location>
</feature>
<evidence type="ECO:0000313" key="17">
    <source>
        <dbReference type="Proteomes" id="UP000281498"/>
    </source>
</evidence>
<keyword evidence="17" id="KW-1185">Reference proteome</keyword>
<dbReference type="InterPro" id="IPR029151">
    <property type="entry name" value="Sensor-like_sf"/>
</dbReference>
<dbReference type="EC" id="2.7.13.3" evidence="3"/>
<sequence length="503" mass="56355">MVYGITDSFEEELGERAVAIARTVAQMPDIRNNVGELNGSKIIQPIAERTRLATNVNYIVIIDMNRIRYSHPSESLIGKMFVGGDEFAALAEHEYTSEAQGTLGKAVRAFVPIMDEEGIKQVGVAVVGVLTPTFQAMITQYSNDLLLLLIWGLLLGLIGSFLLANNVKKQTFGLEPYEIARLAEERSAVMQAMDMGIIALDEQGYVTFMNRLAKKYTYQEEETKELHLRDISLKTWEAIVNQLKTSGEQQLINRNAVLFEKIYLLSFYHTHVKGKLVGSFITMVERTEANRFAEELTGVKALVDALRAQNHEYMNKLHSIAGLIQLDRTEEALDLIIDETVDEENVIQFLKEQLSDYSVSGLLLGKRSRARELGITFYIDRNSYLKEILNGFSCGDMVTILGNLLENAFEAFNRDQESKVVECLIQGNADFLYIRVRDEGKGITIDQQEKIFTHGYSTKGKEGRGIGLALVNQIVTAQQGEITVESEVGEGTEITIEVNRGEK</sequence>
<evidence type="ECO:0000256" key="13">
    <source>
        <dbReference type="ARBA" id="ARBA00023136"/>
    </source>
</evidence>
<keyword evidence="12" id="KW-0902">Two-component regulatory system</keyword>
<dbReference type="SUPFAM" id="SSF55890">
    <property type="entry name" value="Sporulation response regulatory protein Spo0B"/>
    <property type="match status" value="1"/>
</dbReference>
<proteinExistence type="predicted"/>
<dbReference type="Gene3D" id="3.30.565.10">
    <property type="entry name" value="Histidine kinase-like ATPase, C-terminal domain"/>
    <property type="match status" value="1"/>
</dbReference>
<keyword evidence="7 14" id="KW-0812">Transmembrane</keyword>
<dbReference type="GO" id="GO:0000155">
    <property type="term" value="F:phosphorelay sensor kinase activity"/>
    <property type="evidence" value="ECO:0007669"/>
    <property type="project" value="InterPro"/>
</dbReference>
<dbReference type="InterPro" id="IPR039506">
    <property type="entry name" value="SPOB_a"/>
</dbReference>
<evidence type="ECO:0000256" key="3">
    <source>
        <dbReference type="ARBA" id="ARBA00012438"/>
    </source>
</evidence>
<dbReference type="EMBL" id="PDOE01000025">
    <property type="protein sequence ID" value="RKL65020.1"/>
    <property type="molecule type" value="Genomic_DNA"/>
</dbReference>
<dbReference type="InterPro" id="IPR004358">
    <property type="entry name" value="Sig_transdc_His_kin-like_C"/>
</dbReference>
<dbReference type="Gene3D" id="3.30.450.20">
    <property type="entry name" value="PAS domain"/>
    <property type="match status" value="2"/>
</dbReference>
<comment type="catalytic activity">
    <reaction evidence="1">
        <text>ATP + protein L-histidine = ADP + protein N-phospho-L-histidine.</text>
        <dbReference type="EC" id="2.7.13.3"/>
    </reaction>
</comment>
<dbReference type="Gene3D" id="1.10.287.130">
    <property type="match status" value="1"/>
</dbReference>
<keyword evidence="11 14" id="KW-1133">Transmembrane helix</keyword>
<keyword evidence="10" id="KW-0067">ATP-binding</keyword>
<evidence type="ECO:0000256" key="2">
    <source>
        <dbReference type="ARBA" id="ARBA00004651"/>
    </source>
</evidence>
<comment type="caution">
    <text evidence="16">The sequence shown here is derived from an EMBL/GenBank/DDBJ whole genome shotgun (WGS) entry which is preliminary data.</text>
</comment>